<dbReference type="SUPFAM" id="SSF55874">
    <property type="entry name" value="ATPase domain of HSP90 chaperone/DNA topoisomerase II/histidine kinase"/>
    <property type="match status" value="1"/>
</dbReference>
<dbReference type="Gene3D" id="3.30.565.10">
    <property type="entry name" value="Histidine kinase-like ATPase, C-terminal domain"/>
    <property type="match status" value="1"/>
</dbReference>
<name>A0A1E5L5W0_9FIRM</name>
<dbReference type="AlphaFoldDB" id="A0A1E5L5W0"/>
<evidence type="ECO:0000313" key="2">
    <source>
        <dbReference type="EMBL" id="OEH85393.1"/>
    </source>
</evidence>
<evidence type="ECO:0000313" key="3">
    <source>
        <dbReference type="Proteomes" id="UP000095255"/>
    </source>
</evidence>
<sequence length="130" mass="14995">MHQYIVISSSMKEGNDLREQLLQILRNDFPGKKLYVLAVLEMVMNSIEHGNQMDEKKSVTIKILEEVNRVSIEVTDEGIGFNWKDKITDLERLADPDFSLRGRGILLAKEICDQLMYKDEGRTVVLIKEL</sequence>
<dbReference type="RefSeq" id="WP_069702220.1">
    <property type="nucleotide sequence ID" value="NZ_MJAT01000022.1"/>
</dbReference>
<dbReference type="EMBL" id="MJAT01000022">
    <property type="protein sequence ID" value="OEH85393.1"/>
    <property type="molecule type" value="Genomic_DNA"/>
</dbReference>
<feature type="domain" description="Histidine kinase/HSP90-like ATPase" evidence="1">
    <location>
        <begin position="35"/>
        <end position="128"/>
    </location>
</feature>
<comment type="caution">
    <text evidence="2">The sequence shown here is derived from an EMBL/GenBank/DDBJ whole genome shotgun (WGS) entry which is preliminary data.</text>
</comment>
<dbReference type="InterPro" id="IPR036890">
    <property type="entry name" value="HATPase_C_sf"/>
</dbReference>
<dbReference type="CDD" id="cd16936">
    <property type="entry name" value="HATPase_RsbW-like"/>
    <property type="match status" value="1"/>
</dbReference>
<dbReference type="Proteomes" id="UP000095255">
    <property type="component" value="Unassembled WGS sequence"/>
</dbReference>
<organism evidence="2 3">
    <name type="scientific">Desulfuribacillus stibiiarsenatis</name>
    <dbReference type="NCBI Taxonomy" id="1390249"/>
    <lineage>
        <taxon>Bacteria</taxon>
        <taxon>Bacillati</taxon>
        <taxon>Bacillota</taxon>
        <taxon>Desulfuribacillia</taxon>
        <taxon>Desulfuribacillales</taxon>
        <taxon>Desulfuribacillaceae</taxon>
        <taxon>Desulfuribacillus</taxon>
    </lineage>
</organism>
<reference evidence="2 3" key="1">
    <citation type="submission" date="2016-09" db="EMBL/GenBank/DDBJ databases">
        <title>Desulfuribacillus arsenicus sp. nov., an obligately anaerobic, dissimilatory arsenic- and antimonate-reducing bacterium isolated from anoxic sediments.</title>
        <authorList>
            <person name="Abin C.A."/>
            <person name="Hollibaugh J.T."/>
        </authorList>
    </citation>
    <scope>NUCLEOTIDE SEQUENCE [LARGE SCALE GENOMIC DNA]</scope>
    <source>
        <strain evidence="2 3">MLFW-2</strain>
    </source>
</reference>
<accession>A0A1E5L5W0</accession>
<dbReference type="OrthoDB" id="9798941at2"/>
<dbReference type="Pfam" id="PF13581">
    <property type="entry name" value="HATPase_c_2"/>
    <property type="match status" value="1"/>
</dbReference>
<evidence type="ECO:0000259" key="1">
    <source>
        <dbReference type="Pfam" id="PF13581"/>
    </source>
</evidence>
<keyword evidence="3" id="KW-1185">Reference proteome</keyword>
<dbReference type="STRING" id="1390249.BHU72_04705"/>
<protein>
    <recommendedName>
        <fullName evidence="1">Histidine kinase/HSP90-like ATPase domain-containing protein</fullName>
    </recommendedName>
</protein>
<dbReference type="InterPro" id="IPR003594">
    <property type="entry name" value="HATPase_dom"/>
</dbReference>
<gene>
    <name evidence="2" type="ORF">BHU72_04705</name>
</gene>
<proteinExistence type="predicted"/>